<accession>A0ACC0XKU0</accession>
<organism evidence="1 2">
    <name type="scientific">Pistacia integerrima</name>
    <dbReference type="NCBI Taxonomy" id="434235"/>
    <lineage>
        <taxon>Eukaryota</taxon>
        <taxon>Viridiplantae</taxon>
        <taxon>Streptophyta</taxon>
        <taxon>Embryophyta</taxon>
        <taxon>Tracheophyta</taxon>
        <taxon>Spermatophyta</taxon>
        <taxon>Magnoliopsida</taxon>
        <taxon>eudicotyledons</taxon>
        <taxon>Gunneridae</taxon>
        <taxon>Pentapetalae</taxon>
        <taxon>rosids</taxon>
        <taxon>malvids</taxon>
        <taxon>Sapindales</taxon>
        <taxon>Anacardiaceae</taxon>
        <taxon>Pistacia</taxon>
    </lineage>
</organism>
<protein>
    <submittedName>
        <fullName evidence="1">Uncharacterized protein</fullName>
    </submittedName>
</protein>
<comment type="caution">
    <text evidence="1">The sequence shown here is derived from an EMBL/GenBank/DDBJ whole genome shotgun (WGS) entry which is preliminary data.</text>
</comment>
<gene>
    <name evidence="1" type="ORF">Pint_09547</name>
</gene>
<name>A0ACC0XKU0_9ROSI</name>
<evidence type="ECO:0000313" key="2">
    <source>
        <dbReference type="Proteomes" id="UP001163603"/>
    </source>
</evidence>
<keyword evidence="2" id="KW-1185">Reference proteome</keyword>
<proteinExistence type="predicted"/>
<evidence type="ECO:0000313" key="1">
    <source>
        <dbReference type="EMBL" id="KAJ0018194.1"/>
    </source>
</evidence>
<reference evidence="2" key="1">
    <citation type="journal article" date="2023" name="G3 (Bethesda)">
        <title>Genome assembly and association tests identify interacting loci associated with vigor, precocity, and sex in interspecific pistachio rootstocks.</title>
        <authorList>
            <person name="Palmer W."/>
            <person name="Jacygrad E."/>
            <person name="Sagayaradj S."/>
            <person name="Cavanaugh K."/>
            <person name="Han R."/>
            <person name="Bertier L."/>
            <person name="Beede B."/>
            <person name="Kafkas S."/>
            <person name="Golino D."/>
            <person name="Preece J."/>
            <person name="Michelmore R."/>
        </authorList>
    </citation>
    <scope>NUCLEOTIDE SEQUENCE [LARGE SCALE GENOMIC DNA]</scope>
</reference>
<dbReference type="EMBL" id="CM047747">
    <property type="protein sequence ID" value="KAJ0018194.1"/>
    <property type="molecule type" value="Genomic_DNA"/>
</dbReference>
<dbReference type="Proteomes" id="UP001163603">
    <property type="component" value="Chromosome 12"/>
</dbReference>
<sequence>MGELFLSFLSKLIALFSFILLFQSCWLQMVTTESSAGEILTDLSCNKHTCLPADEAKALKTLVSKLRYQWNQESPTSDVTCFSPKFNCSCTTNVCHVTNITLSSSRLAGFIDGKALSKLQYLEILDLSDNQIHGVIPPTLNNLPKLQKIWLSSNQISGTIPSNLSNLSGLQVLDLSDNQISGIIPPALNNLSSLESMDLSINLLTGEIPAELGNLSKLEDLVLHENLLEGTLTPALAKLENLSILTVASNYLTGKLPNDVVDGNNFFGQIPKYITKWKQLQQLSLLGNEFENPPLGFFNMPELRYLAVSDVSITGSSFEMPELIHLTNIEYLIIRNCSITGAIPESIGNCSELTYLDLSFNKLTGGIPKSMENLKLDYLILTSNMLSGNVNLSWIKKMELA</sequence>